<dbReference type="PROSITE" id="PS51257">
    <property type="entry name" value="PROKAR_LIPOPROTEIN"/>
    <property type="match status" value="1"/>
</dbReference>
<evidence type="ECO:0000313" key="3">
    <source>
        <dbReference type="Proteomes" id="UP000177925"/>
    </source>
</evidence>
<accession>A0A1F6TIG7</accession>
<comment type="caution">
    <text evidence="2">The sequence shown here is derived from an EMBL/GenBank/DDBJ whole genome shotgun (WGS) entry which is preliminary data.</text>
</comment>
<name>A0A1F6TIG7_9PROT</name>
<feature type="signal peptide" evidence="1">
    <location>
        <begin position="1"/>
        <end position="38"/>
    </location>
</feature>
<keyword evidence="1" id="KW-0732">Signal</keyword>
<organism evidence="2 3">
    <name type="scientific">Candidatus Muproteobacteria bacterium RBG_16_64_11</name>
    <dbReference type="NCBI Taxonomy" id="1817758"/>
    <lineage>
        <taxon>Bacteria</taxon>
        <taxon>Pseudomonadati</taxon>
        <taxon>Pseudomonadota</taxon>
        <taxon>Candidatus Muproteobacteria</taxon>
    </lineage>
</organism>
<feature type="chain" id="PRO_5009526700" description="DUF4398 domain-containing protein" evidence="1">
    <location>
        <begin position="39"/>
        <end position="92"/>
    </location>
</feature>
<evidence type="ECO:0008006" key="4">
    <source>
        <dbReference type="Google" id="ProtNLM"/>
    </source>
</evidence>
<protein>
    <recommendedName>
        <fullName evidence="4">DUF4398 domain-containing protein</fullName>
    </recommendedName>
</protein>
<gene>
    <name evidence="2" type="ORF">A2150_03160</name>
</gene>
<proteinExistence type="predicted"/>
<dbReference type="EMBL" id="MFSS01000008">
    <property type="protein sequence ID" value="OGI44879.1"/>
    <property type="molecule type" value="Genomic_DNA"/>
</dbReference>
<sequence length="92" mass="10062">MEKRMKSHPGKSRTLGLLSVSVLVVFLAACAHPRPAAADQPQMHAALQSLKDAERHLEKATADKGGHRAKALGLVRDAIREVNRGIAYDRRN</sequence>
<dbReference type="AlphaFoldDB" id="A0A1F6TIG7"/>
<evidence type="ECO:0000256" key="1">
    <source>
        <dbReference type="SAM" id="SignalP"/>
    </source>
</evidence>
<evidence type="ECO:0000313" key="2">
    <source>
        <dbReference type="EMBL" id="OGI44879.1"/>
    </source>
</evidence>
<dbReference type="Proteomes" id="UP000177925">
    <property type="component" value="Unassembled WGS sequence"/>
</dbReference>
<reference evidence="2 3" key="1">
    <citation type="journal article" date="2016" name="Nat. Commun.">
        <title>Thousands of microbial genomes shed light on interconnected biogeochemical processes in an aquifer system.</title>
        <authorList>
            <person name="Anantharaman K."/>
            <person name="Brown C.T."/>
            <person name="Hug L.A."/>
            <person name="Sharon I."/>
            <person name="Castelle C.J."/>
            <person name="Probst A.J."/>
            <person name="Thomas B.C."/>
            <person name="Singh A."/>
            <person name="Wilkins M.J."/>
            <person name="Karaoz U."/>
            <person name="Brodie E.L."/>
            <person name="Williams K.H."/>
            <person name="Hubbard S.S."/>
            <person name="Banfield J.F."/>
        </authorList>
    </citation>
    <scope>NUCLEOTIDE SEQUENCE [LARGE SCALE GENOMIC DNA]</scope>
</reference>